<dbReference type="PROSITE" id="PS50102">
    <property type="entry name" value="RRM"/>
    <property type="match status" value="1"/>
</dbReference>
<evidence type="ECO:0000256" key="2">
    <source>
        <dbReference type="SAM" id="MobiDB-lite"/>
    </source>
</evidence>
<dbReference type="Pfam" id="PF16842">
    <property type="entry name" value="RRM_occluded"/>
    <property type="match status" value="1"/>
</dbReference>
<feature type="compositionally biased region" description="Basic residues" evidence="2">
    <location>
        <begin position="89"/>
        <end position="107"/>
    </location>
</feature>
<feature type="region of interest" description="Disordered" evidence="2">
    <location>
        <begin position="131"/>
        <end position="151"/>
    </location>
</feature>
<feature type="compositionally biased region" description="Basic and acidic residues" evidence="2">
    <location>
        <begin position="62"/>
        <end position="88"/>
    </location>
</feature>
<evidence type="ECO:0000313" key="5">
    <source>
        <dbReference type="Proteomes" id="UP001152320"/>
    </source>
</evidence>
<proteinExistence type="predicted"/>
<dbReference type="InterPro" id="IPR000504">
    <property type="entry name" value="RRM_dom"/>
</dbReference>
<dbReference type="GO" id="GO:0003723">
    <property type="term" value="F:RNA binding"/>
    <property type="evidence" value="ECO:0007669"/>
    <property type="project" value="UniProtKB-UniRule"/>
</dbReference>
<dbReference type="Proteomes" id="UP001152320">
    <property type="component" value="Chromosome 21"/>
</dbReference>
<evidence type="ECO:0000256" key="1">
    <source>
        <dbReference type="PROSITE-ProRule" id="PRU00176"/>
    </source>
</evidence>
<feature type="compositionally biased region" description="Basic residues" evidence="2">
    <location>
        <begin position="1"/>
        <end position="10"/>
    </location>
</feature>
<dbReference type="SUPFAM" id="SSF54928">
    <property type="entry name" value="RNA-binding domain, RBD"/>
    <property type="match status" value="1"/>
</dbReference>
<feature type="domain" description="RRM" evidence="3">
    <location>
        <begin position="350"/>
        <end position="433"/>
    </location>
</feature>
<feature type="region of interest" description="Disordered" evidence="2">
    <location>
        <begin position="1"/>
        <end position="109"/>
    </location>
</feature>
<organism evidence="4 5">
    <name type="scientific">Holothuria leucospilota</name>
    <name type="common">Black long sea cucumber</name>
    <name type="synonym">Mertensiothuria leucospilota</name>
    <dbReference type="NCBI Taxonomy" id="206669"/>
    <lineage>
        <taxon>Eukaryota</taxon>
        <taxon>Metazoa</taxon>
        <taxon>Echinodermata</taxon>
        <taxon>Eleutherozoa</taxon>
        <taxon>Echinozoa</taxon>
        <taxon>Holothuroidea</taxon>
        <taxon>Aspidochirotacea</taxon>
        <taxon>Aspidochirotida</taxon>
        <taxon>Holothuriidae</taxon>
        <taxon>Holothuria</taxon>
    </lineage>
</organism>
<reference evidence="4" key="1">
    <citation type="submission" date="2021-10" db="EMBL/GenBank/DDBJ databases">
        <title>Tropical sea cucumber genome reveals ecological adaptation and Cuvierian tubules defense mechanism.</title>
        <authorList>
            <person name="Chen T."/>
        </authorList>
    </citation>
    <scope>NUCLEOTIDE SEQUENCE</scope>
    <source>
        <strain evidence="4">Nanhai2018</strain>
        <tissue evidence="4">Muscle</tissue>
    </source>
</reference>
<dbReference type="Gene3D" id="3.30.70.330">
    <property type="match status" value="1"/>
</dbReference>
<keyword evidence="1" id="KW-0694">RNA-binding</keyword>
<evidence type="ECO:0000313" key="4">
    <source>
        <dbReference type="EMBL" id="KAJ8022056.1"/>
    </source>
</evidence>
<dbReference type="SMART" id="SM00360">
    <property type="entry name" value="RRM"/>
    <property type="match status" value="1"/>
</dbReference>
<protein>
    <recommendedName>
        <fullName evidence="3">RRM domain-containing protein</fullName>
    </recommendedName>
</protein>
<dbReference type="EMBL" id="JAIZAY010000021">
    <property type="protein sequence ID" value="KAJ8022056.1"/>
    <property type="molecule type" value="Genomic_DNA"/>
</dbReference>
<dbReference type="AlphaFoldDB" id="A0A9Q1BBX7"/>
<dbReference type="InterPro" id="IPR031766">
    <property type="entry name" value="RRM_occluded"/>
</dbReference>
<accession>A0A9Q1BBX7</accession>
<dbReference type="InterPro" id="IPR012677">
    <property type="entry name" value="Nucleotide-bd_a/b_plait_sf"/>
</dbReference>
<evidence type="ECO:0000259" key="3">
    <source>
        <dbReference type="PROSITE" id="PS50102"/>
    </source>
</evidence>
<dbReference type="InterPro" id="IPR035979">
    <property type="entry name" value="RBD_domain_sf"/>
</dbReference>
<sequence>MTKEKGKSKRLVMTEPTFKKRKGLSAEMSGTAVKRSPLSKTAHKRKSLSGREILRQRKLLKQRQEDDLSRRLFPYVEEKEASSQDSPKHSSKKVSKVHKGLAGKKSKGSLVSSPELDVIKNAEETFDDSMNSTLPFEERNNENVENDNSETEDNIVSFLRTPGLNGKTDREEDMDKTPLLTKKTPMPEGDEQWLYSSKKKRNKARRLKGKYLLKCDNLPKGTTVHYLGLFLAECDLFPKIVVKQAVRAGRGRKRVSNHAAKGRWVRTEGISSHYVTSFDANGAANGASGAAAGAGGGVADIYAILYCNTEEDRDKLLQLDEITMPSVTNSKDRVLRIVPMLTKQDTRSIRALRISNLAEGVTEQDLRDFFERKEMSIYKVYLYPNDRCAIVLFRRANDAKKALLSEGSKLLKGSEMEFHPNVGQMMYGERGELLPMDDPSKKSD</sequence>
<name>A0A9Q1BBX7_HOLLE</name>
<keyword evidence="5" id="KW-1185">Reference proteome</keyword>
<dbReference type="CDD" id="cd00590">
    <property type="entry name" value="RRM_SF"/>
    <property type="match status" value="1"/>
</dbReference>
<comment type="caution">
    <text evidence="4">The sequence shown here is derived from an EMBL/GenBank/DDBJ whole genome shotgun (WGS) entry which is preliminary data.</text>
</comment>
<gene>
    <name evidence="4" type="ORF">HOLleu_39438</name>
</gene>